<feature type="transmembrane region" description="Helical" evidence="7">
    <location>
        <begin position="129"/>
        <end position="148"/>
    </location>
</feature>
<dbReference type="InterPro" id="IPR051907">
    <property type="entry name" value="DoxX-like_oxidoreductase"/>
</dbReference>
<dbReference type="Proteomes" id="UP000249555">
    <property type="component" value="Unassembled WGS sequence"/>
</dbReference>
<dbReference type="Pfam" id="PF07681">
    <property type="entry name" value="DoxX"/>
    <property type="match status" value="1"/>
</dbReference>
<feature type="transmembrane region" description="Helical" evidence="7">
    <location>
        <begin position="15"/>
        <end position="35"/>
    </location>
</feature>
<dbReference type="InterPro" id="IPR032808">
    <property type="entry name" value="DoxX"/>
</dbReference>
<reference evidence="8 9" key="1">
    <citation type="submission" date="2017-08" db="EMBL/GenBank/DDBJ databases">
        <title>Infants hospitalized years apart are colonized by the same room-sourced microbial strains.</title>
        <authorList>
            <person name="Brooks B."/>
            <person name="Olm M.R."/>
            <person name="Firek B.A."/>
            <person name="Baker R."/>
            <person name="Thomas B.C."/>
            <person name="Morowitz M.J."/>
            <person name="Banfield J.F."/>
        </authorList>
    </citation>
    <scope>NUCLEOTIDE SEQUENCE [LARGE SCALE GENOMIC DNA]</scope>
    <source>
        <strain evidence="8">S2_018_000_R3_119</strain>
    </source>
</reference>
<evidence type="ECO:0000256" key="4">
    <source>
        <dbReference type="ARBA" id="ARBA00022692"/>
    </source>
</evidence>
<feature type="transmembrane region" description="Helical" evidence="7">
    <location>
        <begin position="81"/>
        <end position="101"/>
    </location>
</feature>
<keyword evidence="5 7" id="KW-1133">Transmembrane helix</keyword>
<dbReference type="PANTHER" id="PTHR33452:SF1">
    <property type="entry name" value="INNER MEMBRANE PROTEIN YPHA-RELATED"/>
    <property type="match status" value="1"/>
</dbReference>
<protein>
    <submittedName>
        <fullName evidence="8">DoxX family protein</fullName>
    </submittedName>
</protein>
<evidence type="ECO:0000256" key="7">
    <source>
        <dbReference type="SAM" id="Phobius"/>
    </source>
</evidence>
<name>A0A2W5AMU2_9SPHN</name>
<gene>
    <name evidence="8" type="ORF">DI640_12625</name>
</gene>
<evidence type="ECO:0000313" key="9">
    <source>
        <dbReference type="Proteomes" id="UP000249555"/>
    </source>
</evidence>
<dbReference type="EMBL" id="QFMX01000012">
    <property type="protein sequence ID" value="PZO72415.1"/>
    <property type="molecule type" value="Genomic_DNA"/>
</dbReference>
<evidence type="ECO:0000256" key="3">
    <source>
        <dbReference type="ARBA" id="ARBA00022475"/>
    </source>
</evidence>
<evidence type="ECO:0000256" key="1">
    <source>
        <dbReference type="ARBA" id="ARBA00004651"/>
    </source>
</evidence>
<evidence type="ECO:0000256" key="5">
    <source>
        <dbReference type="ARBA" id="ARBA00022989"/>
    </source>
</evidence>
<comment type="similarity">
    <text evidence="2">Belongs to the DoxX family.</text>
</comment>
<dbReference type="AlphaFoldDB" id="A0A2W5AMU2"/>
<evidence type="ECO:0000256" key="6">
    <source>
        <dbReference type="ARBA" id="ARBA00023136"/>
    </source>
</evidence>
<dbReference type="GO" id="GO:0005886">
    <property type="term" value="C:plasma membrane"/>
    <property type="evidence" value="ECO:0007669"/>
    <property type="project" value="UniProtKB-SubCell"/>
</dbReference>
<dbReference type="PANTHER" id="PTHR33452">
    <property type="entry name" value="OXIDOREDUCTASE CATD-RELATED"/>
    <property type="match status" value="1"/>
</dbReference>
<evidence type="ECO:0000313" key="8">
    <source>
        <dbReference type="EMBL" id="PZO72415.1"/>
    </source>
</evidence>
<accession>A0A2W5AMU2</accession>
<keyword evidence="3" id="KW-1003">Cell membrane</keyword>
<keyword evidence="6 7" id="KW-0472">Membrane</keyword>
<feature type="transmembrane region" description="Helical" evidence="7">
    <location>
        <begin position="55"/>
        <end position="76"/>
    </location>
</feature>
<comment type="caution">
    <text evidence="8">The sequence shown here is derived from an EMBL/GenBank/DDBJ whole genome shotgun (WGS) entry which is preliminary data.</text>
</comment>
<evidence type="ECO:0000256" key="2">
    <source>
        <dbReference type="ARBA" id="ARBA00006679"/>
    </source>
</evidence>
<sequence>MFTSIIRSTASPSTILIRLAVGLVVFFPEGIQKLLFPDILGAGRFAKIGIPYPEFTGPFVGLVELVCGALIIVGLFTRLAAIPLIVTMIVALITTKLPILLGHELGPFSLPDFKRYGFWSAQHESRADLTMLLGCLYLLIVGSGRWSIDRLLDRGGGRQV</sequence>
<proteinExistence type="inferred from homology"/>
<comment type="subcellular location">
    <subcellularLocation>
        <location evidence="1">Cell membrane</location>
        <topology evidence="1">Multi-pass membrane protein</topology>
    </subcellularLocation>
</comment>
<organism evidence="8 9">
    <name type="scientific">Sphingomonas taxi</name>
    <dbReference type="NCBI Taxonomy" id="1549858"/>
    <lineage>
        <taxon>Bacteria</taxon>
        <taxon>Pseudomonadati</taxon>
        <taxon>Pseudomonadota</taxon>
        <taxon>Alphaproteobacteria</taxon>
        <taxon>Sphingomonadales</taxon>
        <taxon>Sphingomonadaceae</taxon>
        <taxon>Sphingomonas</taxon>
    </lineage>
</organism>
<keyword evidence="4 7" id="KW-0812">Transmembrane</keyword>